<dbReference type="GO" id="GO:0000495">
    <property type="term" value="P:box H/ACA sno(s)RNA 3'-end processing"/>
    <property type="evidence" value="ECO:0007669"/>
    <property type="project" value="TreeGrafter"/>
</dbReference>
<dbReference type="PANTHER" id="PTHR23127">
    <property type="entry name" value="CENTROMERE/MICROTUBULE BINDING PROTEIN CBF5"/>
    <property type="match status" value="1"/>
</dbReference>
<dbReference type="NCBIfam" id="TIGR00425">
    <property type="entry name" value="CBF5"/>
    <property type="match status" value="1"/>
</dbReference>
<feature type="domain" description="tRNA pseudouridylate synthase B C-terminal" evidence="2">
    <location>
        <begin position="140"/>
        <end position="204"/>
    </location>
</feature>
<dbReference type="EMBL" id="AUZY01003507">
    <property type="protein sequence ID" value="EQD68927.1"/>
    <property type="molecule type" value="Genomic_DNA"/>
</dbReference>
<dbReference type="PROSITE" id="PS50890">
    <property type="entry name" value="PUA"/>
    <property type="match status" value="1"/>
</dbReference>
<dbReference type="SUPFAM" id="SSF55120">
    <property type="entry name" value="Pseudouridine synthase"/>
    <property type="match status" value="1"/>
</dbReference>
<dbReference type="GO" id="GO:0031120">
    <property type="term" value="P:snRNA pseudouridine synthesis"/>
    <property type="evidence" value="ECO:0007669"/>
    <property type="project" value="TreeGrafter"/>
</dbReference>
<dbReference type="PANTHER" id="PTHR23127:SF0">
    <property type="entry name" value="H_ACA RIBONUCLEOPROTEIN COMPLEX SUBUNIT DKC1"/>
    <property type="match status" value="1"/>
</dbReference>
<dbReference type="Pfam" id="PF16198">
    <property type="entry name" value="TruB_C_2"/>
    <property type="match status" value="1"/>
</dbReference>
<reference evidence="3" key="1">
    <citation type="submission" date="2013-08" db="EMBL/GenBank/DDBJ databases">
        <authorList>
            <person name="Mendez C."/>
            <person name="Richter M."/>
            <person name="Ferrer M."/>
            <person name="Sanchez J."/>
        </authorList>
    </citation>
    <scope>NUCLEOTIDE SEQUENCE</scope>
</reference>
<evidence type="ECO:0000259" key="2">
    <source>
        <dbReference type="Pfam" id="PF16198"/>
    </source>
</evidence>
<dbReference type="GO" id="GO:1990481">
    <property type="term" value="P:mRNA pseudouridine synthesis"/>
    <property type="evidence" value="ECO:0007669"/>
    <property type="project" value="TreeGrafter"/>
</dbReference>
<dbReference type="GO" id="GO:0003723">
    <property type="term" value="F:RNA binding"/>
    <property type="evidence" value="ECO:0007669"/>
    <property type="project" value="InterPro"/>
</dbReference>
<dbReference type="AlphaFoldDB" id="T1BGZ8"/>
<proteinExistence type="predicted"/>
<feature type="non-terminal residue" evidence="3">
    <location>
        <position position="250"/>
    </location>
</feature>
<evidence type="ECO:0000313" key="3">
    <source>
        <dbReference type="EMBL" id="EQD68927.1"/>
    </source>
</evidence>
<name>T1BGZ8_9ZZZZ</name>
<reference evidence="3" key="2">
    <citation type="journal article" date="2014" name="ISME J.">
        <title>Microbial stratification in low pH oxic and suboxic macroscopic growths along an acid mine drainage.</title>
        <authorList>
            <person name="Mendez-Garcia C."/>
            <person name="Mesa V."/>
            <person name="Sprenger R.R."/>
            <person name="Richter M."/>
            <person name="Diez M.S."/>
            <person name="Solano J."/>
            <person name="Bargiela R."/>
            <person name="Golyshina O.V."/>
            <person name="Manteca A."/>
            <person name="Ramos J.L."/>
            <person name="Gallego J.R."/>
            <person name="Llorente I."/>
            <person name="Martins Dos Santos V.A."/>
            <person name="Jensen O.N."/>
            <person name="Pelaez A.I."/>
            <person name="Sanchez J."/>
            <person name="Ferrer M."/>
        </authorList>
    </citation>
    <scope>NUCLEOTIDE SEQUENCE</scope>
</reference>
<dbReference type="GO" id="GO:0031118">
    <property type="term" value="P:rRNA pseudouridine synthesis"/>
    <property type="evidence" value="ECO:0007669"/>
    <property type="project" value="TreeGrafter"/>
</dbReference>
<comment type="caution">
    <text evidence="3">The sequence shown here is derived from an EMBL/GenBank/DDBJ whole genome shotgun (WGS) entry which is preliminary data.</text>
</comment>
<protein>
    <submittedName>
        <fullName evidence="3">rRNA pseudouridine synthase</fullName>
    </submittedName>
</protein>
<dbReference type="Gene3D" id="3.30.2350.10">
    <property type="entry name" value="Pseudouridine synthase"/>
    <property type="match status" value="1"/>
</dbReference>
<dbReference type="InterPro" id="IPR002501">
    <property type="entry name" value="PsdUridine_synth_N"/>
</dbReference>
<dbReference type="Pfam" id="PF01509">
    <property type="entry name" value="TruB_N"/>
    <property type="match status" value="1"/>
</dbReference>
<sequence>MTELDGFFVIDKPYGPTSHQVDSWVRTILGVDKVGHVGTLDPNATGVLVMAIGKAVKLIDLVHELPKEYVCTMRFHSDVPEATIMEKLNEFVGEIYQIPPIRSAVARSLRIRTIYSISDIELSGRFVMFRVKCESGTYIRTLCTDIGYAAGTLAQMEDLRRTVTGPFTEDNIITLQQLSDYEYLRKKGEPELFNKYFVPVDKLFAQYPKIVVKASSIANISHGSDLYPGGIRAISDTPETGRRGCASSMR</sequence>
<dbReference type="NCBIfam" id="NF003280">
    <property type="entry name" value="PRK04270.1"/>
    <property type="match status" value="1"/>
</dbReference>
<gene>
    <name evidence="3" type="ORF">B1B_05536</name>
</gene>
<evidence type="ECO:0000259" key="1">
    <source>
        <dbReference type="Pfam" id="PF01509"/>
    </source>
</evidence>
<dbReference type="InterPro" id="IPR004802">
    <property type="entry name" value="tRNA_PsdUridine_synth_B_fam"/>
</dbReference>
<dbReference type="GO" id="GO:0009982">
    <property type="term" value="F:pseudouridine synthase activity"/>
    <property type="evidence" value="ECO:0007669"/>
    <property type="project" value="InterPro"/>
</dbReference>
<organism evidence="3">
    <name type="scientific">mine drainage metagenome</name>
    <dbReference type="NCBI Taxonomy" id="410659"/>
    <lineage>
        <taxon>unclassified sequences</taxon>
        <taxon>metagenomes</taxon>
        <taxon>ecological metagenomes</taxon>
    </lineage>
</organism>
<accession>T1BGZ8</accession>
<feature type="domain" description="Pseudouridine synthase II N-terminal" evidence="1">
    <location>
        <begin position="26"/>
        <end position="139"/>
    </location>
</feature>
<dbReference type="InterPro" id="IPR020103">
    <property type="entry name" value="PsdUridine_synth_cat_dom_sf"/>
</dbReference>
<dbReference type="InterPro" id="IPR032819">
    <property type="entry name" value="TruB_C"/>
</dbReference>